<dbReference type="RefSeq" id="WP_008082034.1">
    <property type="nucleotide sequence ID" value="NC_013926.1"/>
</dbReference>
<keyword evidence="2" id="KW-1185">Reference proteome</keyword>
<protein>
    <submittedName>
        <fullName evidence="1">Uncharacterized protein</fullName>
    </submittedName>
</protein>
<proteinExistence type="predicted"/>
<name>B5I9Y1_ACIB4</name>
<dbReference type="eggNOG" id="arCOG07997">
    <property type="taxonomic scope" value="Archaea"/>
</dbReference>
<dbReference type="EMBL" id="CP001941">
    <property type="protein sequence ID" value="ADD08386.1"/>
    <property type="molecule type" value="Genomic_DNA"/>
</dbReference>
<accession>B5I9Y1</accession>
<gene>
    <name evidence="1" type="ordered locus">Aboo_0575</name>
</gene>
<evidence type="ECO:0000313" key="2">
    <source>
        <dbReference type="Proteomes" id="UP000001400"/>
    </source>
</evidence>
<dbReference type="eggNOG" id="arCOG03400">
    <property type="taxonomic scope" value="Archaea"/>
</dbReference>
<dbReference type="eggNOG" id="arCOG01917">
    <property type="taxonomic scope" value="Archaea"/>
</dbReference>
<organism evidence="1 2">
    <name type="scientific">Aciduliprofundum boonei (strain DSM 19572 / T469)</name>
    <dbReference type="NCBI Taxonomy" id="439481"/>
    <lineage>
        <taxon>Archaea</taxon>
        <taxon>Methanobacteriati</taxon>
        <taxon>Thermoplasmatota</taxon>
        <taxon>DHVE2 group</taxon>
        <taxon>Candidatus Aciduliprofundum</taxon>
    </lineage>
</organism>
<dbReference type="HOGENOM" id="CLU_617675_0_0_2"/>
<dbReference type="AlphaFoldDB" id="B5I9Y1"/>
<reference evidence="1" key="1">
    <citation type="submission" date="2010-02" db="EMBL/GenBank/DDBJ databases">
        <title>Complete sequence of Aciduliprofundum boonei T469.</title>
        <authorList>
            <consortium name="US DOE Joint Genome Institute"/>
            <person name="Lucas S."/>
            <person name="Copeland A."/>
            <person name="Lapidus A."/>
            <person name="Cheng J.-F."/>
            <person name="Bruce D."/>
            <person name="Goodwin L."/>
            <person name="Pitluck S."/>
            <person name="Saunders E."/>
            <person name="Detter J.C."/>
            <person name="Han C."/>
            <person name="Tapia R."/>
            <person name="Land M."/>
            <person name="Hauser L."/>
            <person name="Kyrpides N."/>
            <person name="Mikhailova N."/>
            <person name="Flores G."/>
            <person name="Reysenbach A.-L."/>
            <person name="Woyke T."/>
        </authorList>
    </citation>
    <scope>NUCLEOTIDE SEQUENCE</scope>
    <source>
        <strain evidence="1">T469</strain>
    </source>
</reference>
<sequence>MKCPSCGRDIPDDSEICPYCTASIKHRVRIKAIYVIALSLVILAASYGVLAYYGGEVPITKIKDLGLTDNYNFIRLHGKVEGYPWVYENDYQVTSFRFKLNDGTGTVTVKLYGNVIKRMVELHKIPAMGDTVDIKGTYMYSSNSLILNNIDYLEIESPKHKGLNISDIINAAPWDYKNGAKVFVSGNITSVREFSFGFICTIDEKLDVLIPRAYYSLHILNISKMGSAYTKFYGALQFYQPVAPSDTYKVVNLPDLLSHPEAYNGTYIRITWARVMDRNLLTNTITVYSNGSSIPVYVRNGVKYYTPGTYVEIQGKFVNYKGTWEISVSHKNDFVTEPKWELIADPTYKVLEKKEYVPNGPMKEFSLVEIKGSVVDYRMFSYSASLTIWGNNQSYVVYVENKAMMKNIDYGRPVVIRGIVTYYNGQPEIKVRPFTGDLVEVTG</sequence>
<evidence type="ECO:0000313" key="1">
    <source>
        <dbReference type="EMBL" id="ADD08386.1"/>
    </source>
</evidence>
<dbReference type="STRING" id="439481.Aboo_0575"/>
<dbReference type="KEGG" id="abi:Aboo_0575"/>
<dbReference type="Proteomes" id="UP000001400">
    <property type="component" value="Chromosome"/>
</dbReference>
<dbReference type="GeneID" id="8827520"/>
<dbReference type="OrthoDB" id="204947at2157"/>
<dbReference type="CDD" id="cd03524">
    <property type="entry name" value="RPA2_OBF_family"/>
    <property type="match status" value="1"/>
</dbReference>